<gene>
    <name evidence="1" type="ORF">T440DRAFT_545683</name>
</gene>
<keyword evidence="2" id="KW-1185">Reference proteome</keyword>
<dbReference type="EMBL" id="MU006354">
    <property type="protein sequence ID" value="KAF2845117.1"/>
    <property type="molecule type" value="Genomic_DNA"/>
</dbReference>
<evidence type="ECO:0000313" key="2">
    <source>
        <dbReference type="Proteomes" id="UP000799423"/>
    </source>
</evidence>
<organism evidence="1 2">
    <name type="scientific">Plenodomus tracheiphilus IPT5</name>
    <dbReference type="NCBI Taxonomy" id="1408161"/>
    <lineage>
        <taxon>Eukaryota</taxon>
        <taxon>Fungi</taxon>
        <taxon>Dikarya</taxon>
        <taxon>Ascomycota</taxon>
        <taxon>Pezizomycotina</taxon>
        <taxon>Dothideomycetes</taxon>
        <taxon>Pleosporomycetidae</taxon>
        <taxon>Pleosporales</taxon>
        <taxon>Pleosporineae</taxon>
        <taxon>Leptosphaeriaceae</taxon>
        <taxon>Plenodomus</taxon>
    </lineage>
</organism>
<reference evidence="1" key="1">
    <citation type="submission" date="2020-01" db="EMBL/GenBank/DDBJ databases">
        <authorList>
            <consortium name="DOE Joint Genome Institute"/>
            <person name="Haridas S."/>
            <person name="Albert R."/>
            <person name="Binder M."/>
            <person name="Bloem J."/>
            <person name="Labutti K."/>
            <person name="Salamov A."/>
            <person name="Andreopoulos B."/>
            <person name="Baker S.E."/>
            <person name="Barry K."/>
            <person name="Bills G."/>
            <person name="Bluhm B.H."/>
            <person name="Cannon C."/>
            <person name="Castanera R."/>
            <person name="Culley D.E."/>
            <person name="Daum C."/>
            <person name="Ezra D."/>
            <person name="Gonzalez J.B."/>
            <person name="Henrissat B."/>
            <person name="Kuo A."/>
            <person name="Liang C."/>
            <person name="Lipzen A."/>
            <person name="Lutzoni F."/>
            <person name="Magnuson J."/>
            <person name="Mondo S."/>
            <person name="Nolan M."/>
            <person name="Ohm R."/>
            <person name="Pangilinan J."/>
            <person name="Park H.-J."/>
            <person name="Ramirez L."/>
            <person name="Alfaro M."/>
            <person name="Sun H."/>
            <person name="Tritt A."/>
            <person name="Yoshinaga Y."/>
            <person name="Zwiers L.-H."/>
            <person name="Turgeon B.G."/>
            <person name="Goodwin S.B."/>
            <person name="Spatafora J.W."/>
            <person name="Crous P.W."/>
            <person name="Grigoriev I.V."/>
        </authorList>
    </citation>
    <scope>NUCLEOTIDE SEQUENCE</scope>
    <source>
        <strain evidence="1">IPT5</strain>
    </source>
</reference>
<proteinExistence type="predicted"/>
<accession>A0A6A7ARY6</accession>
<name>A0A6A7ARY6_9PLEO</name>
<protein>
    <submittedName>
        <fullName evidence="1">Uncharacterized protein</fullName>
    </submittedName>
</protein>
<sequence length="150" mass="17031">PSIHRTHTDIYKLHLRTSSINIRPSNTSIPKLLAMSTSQWWPTWLIPADVKPRVRSRRHLVILRRAEAHLLAAEDLYHPLDGAERANLSDSDNTFLVDKAFRVQSAIIELEEYLAANPGSKIKARVQLLKRQLPTLQGICKFKDDAACMA</sequence>
<dbReference type="AlphaFoldDB" id="A0A6A7ARY6"/>
<evidence type="ECO:0000313" key="1">
    <source>
        <dbReference type="EMBL" id="KAF2845117.1"/>
    </source>
</evidence>
<dbReference type="Proteomes" id="UP000799423">
    <property type="component" value="Unassembled WGS sequence"/>
</dbReference>
<feature type="non-terminal residue" evidence="1">
    <location>
        <position position="1"/>
    </location>
</feature>